<comment type="caution">
    <text evidence="1">The sequence shown here is derived from an EMBL/GenBank/DDBJ whole genome shotgun (WGS) entry which is preliminary data.</text>
</comment>
<proteinExistence type="predicted"/>
<dbReference type="AlphaFoldDB" id="A0A3M7PS15"/>
<keyword evidence="2" id="KW-1185">Reference proteome</keyword>
<evidence type="ECO:0000313" key="1">
    <source>
        <dbReference type="EMBL" id="RNA01774.1"/>
    </source>
</evidence>
<reference evidence="1 2" key="1">
    <citation type="journal article" date="2018" name="Sci. Rep.">
        <title>Genomic signatures of local adaptation to the degree of environmental predictability in rotifers.</title>
        <authorList>
            <person name="Franch-Gras L."/>
            <person name="Hahn C."/>
            <person name="Garcia-Roger E.M."/>
            <person name="Carmona M.J."/>
            <person name="Serra M."/>
            <person name="Gomez A."/>
        </authorList>
    </citation>
    <scope>NUCLEOTIDE SEQUENCE [LARGE SCALE GENOMIC DNA]</scope>
    <source>
        <strain evidence="1">HYR1</strain>
    </source>
</reference>
<protein>
    <submittedName>
        <fullName evidence="1">Uncharacterized protein</fullName>
    </submittedName>
</protein>
<sequence>MLSVIFFITPRPVFSVNPPYTLSVESVQTFSIGLKYPPTFTTLLYSLSFVTLQRLDEFHTGRTIT</sequence>
<accession>A0A3M7PS15</accession>
<organism evidence="1 2">
    <name type="scientific">Brachionus plicatilis</name>
    <name type="common">Marine rotifer</name>
    <name type="synonym">Brachionus muelleri</name>
    <dbReference type="NCBI Taxonomy" id="10195"/>
    <lineage>
        <taxon>Eukaryota</taxon>
        <taxon>Metazoa</taxon>
        <taxon>Spiralia</taxon>
        <taxon>Gnathifera</taxon>
        <taxon>Rotifera</taxon>
        <taxon>Eurotatoria</taxon>
        <taxon>Monogononta</taxon>
        <taxon>Pseudotrocha</taxon>
        <taxon>Ploima</taxon>
        <taxon>Brachionidae</taxon>
        <taxon>Brachionus</taxon>
    </lineage>
</organism>
<evidence type="ECO:0000313" key="2">
    <source>
        <dbReference type="Proteomes" id="UP000276133"/>
    </source>
</evidence>
<gene>
    <name evidence="1" type="ORF">BpHYR1_015511</name>
</gene>
<dbReference type="Proteomes" id="UP000276133">
    <property type="component" value="Unassembled WGS sequence"/>
</dbReference>
<name>A0A3M7PS15_BRAPC</name>
<dbReference type="EMBL" id="REGN01009176">
    <property type="protein sequence ID" value="RNA01774.1"/>
    <property type="molecule type" value="Genomic_DNA"/>
</dbReference>